<name>A0ABD3TYU4_SINWO</name>
<dbReference type="SUPFAM" id="SSF90112">
    <property type="entry name" value="Neurotransmitter-gated ion-channel transmembrane pore"/>
    <property type="match status" value="1"/>
</dbReference>
<feature type="transmembrane region" description="Helical" evidence="1">
    <location>
        <begin position="70"/>
        <end position="93"/>
    </location>
</feature>
<feature type="transmembrane region" description="Helical" evidence="1">
    <location>
        <begin position="41"/>
        <end position="58"/>
    </location>
</feature>
<dbReference type="InterPro" id="IPR006029">
    <property type="entry name" value="Neurotrans-gated_channel_TM"/>
</dbReference>
<organism evidence="3 4">
    <name type="scientific">Sinanodonta woodiana</name>
    <name type="common">Chinese pond mussel</name>
    <name type="synonym">Anodonta woodiana</name>
    <dbReference type="NCBI Taxonomy" id="1069815"/>
    <lineage>
        <taxon>Eukaryota</taxon>
        <taxon>Metazoa</taxon>
        <taxon>Spiralia</taxon>
        <taxon>Lophotrochozoa</taxon>
        <taxon>Mollusca</taxon>
        <taxon>Bivalvia</taxon>
        <taxon>Autobranchia</taxon>
        <taxon>Heteroconchia</taxon>
        <taxon>Palaeoheterodonta</taxon>
        <taxon>Unionida</taxon>
        <taxon>Unionoidea</taxon>
        <taxon>Unionidae</taxon>
        <taxon>Unioninae</taxon>
        <taxon>Sinanodonta</taxon>
    </lineage>
</organism>
<reference evidence="3 4" key="1">
    <citation type="submission" date="2024-11" db="EMBL/GenBank/DDBJ databases">
        <title>Chromosome-level genome assembly of the freshwater bivalve Anodonta woodiana.</title>
        <authorList>
            <person name="Chen X."/>
        </authorList>
    </citation>
    <scope>NUCLEOTIDE SEQUENCE [LARGE SCALE GENOMIC DNA]</scope>
    <source>
        <strain evidence="3">MN2024</strain>
        <tissue evidence="3">Gills</tissue>
    </source>
</reference>
<dbReference type="Gene3D" id="1.20.58.390">
    <property type="entry name" value="Neurotransmitter-gated ion-channel transmembrane domain"/>
    <property type="match status" value="1"/>
</dbReference>
<evidence type="ECO:0000313" key="3">
    <source>
        <dbReference type="EMBL" id="KAL3841372.1"/>
    </source>
</evidence>
<gene>
    <name evidence="3" type="ORF">ACJMK2_019530</name>
</gene>
<dbReference type="AlphaFoldDB" id="A0ABD3TYU4"/>
<evidence type="ECO:0000313" key="4">
    <source>
        <dbReference type="Proteomes" id="UP001634394"/>
    </source>
</evidence>
<dbReference type="InterPro" id="IPR036719">
    <property type="entry name" value="Neuro-gated_channel_TM_sf"/>
</dbReference>
<keyword evidence="1" id="KW-1133">Transmembrane helix</keyword>
<evidence type="ECO:0000256" key="1">
    <source>
        <dbReference type="SAM" id="Phobius"/>
    </source>
</evidence>
<feature type="transmembrane region" description="Helical" evidence="1">
    <location>
        <begin position="169"/>
        <end position="191"/>
    </location>
</feature>
<comment type="caution">
    <text evidence="3">The sequence shown here is derived from an EMBL/GenBank/DDBJ whole genome shotgun (WGS) entry which is preliminary data.</text>
</comment>
<dbReference type="CDD" id="cd19051">
    <property type="entry name" value="LGIC_TM_cation"/>
    <property type="match status" value="1"/>
</dbReference>
<sequence length="196" mass="21906">MWTDVKSSTLSMFLMLVPIVPTVSLYTTIMVFILPAESGERVSFCITVLLAFAVFLTIAGDNLPKVSKPMPMICNFLIVNLTLSTFICIMTILNLRLFHKPESEPVPRFLAAIAQKFNGRCTSINETLITKRVKASSKLETELDQVGAADEKFVAAVDWKKFSGMVDTVLCIFCSIWLITSFIIFIGMMQFNQSII</sequence>
<protein>
    <recommendedName>
        <fullName evidence="2">Neurotransmitter-gated ion-channel transmembrane domain-containing protein</fullName>
    </recommendedName>
</protein>
<accession>A0ABD3TYU4</accession>
<dbReference type="Pfam" id="PF02932">
    <property type="entry name" value="Neur_chan_memb"/>
    <property type="match status" value="1"/>
</dbReference>
<dbReference type="InterPro" id="IPR038050">
    <property type="entry name" value="Neuro_actylchol_rec"/>
</dbReference>
<dbReference type="EMBL" id="JBJQND010000017">
    <property type="protein sequence ID" value="KAL3841372.1"/>
    <property type="molecule type" value="Genomic_DNA"/>
</dbReference>
<keyword evidence="1" id="KW-0472">Membrane</keyword>
<proteinExistence type="predicted"/>
<keyword evidence="4" id="KW-1185">Reference proteome</keyword>
<feature type="transmembrane region" description="Helical" evidence="1">
    <location>
        <begin position="12"/>
        <end position="34"/>
    </location>
</feature>
<evidence type="ECO:0000259" key="2">
    <source>
        <dbReference type="Pfam" id="PF02932"/>
    </source>
</evidence>
<keyword evidence="1" id="KW-0812">Transmembrane</keyword>
<dbReference type="Proteomes" id="UP001634394">
    <property type="component" value="Unassembled WGS sequence"/>
</dbReference>
<feature type="domain" description="Neurotransmitter-gated ion-channel transmembrane" evidence="2">
    <location>
        <begin position="19"/>
        <end position="127"/>
    </location>
</feature>